<proteinExistence type="predicted"/>
<evidence type="ECO:0000256" key="1">
    <source>
        <dbReference type="SAM" id="SignalP"/>
    </source>
</evidence>
<organism evidence="2 3">
    <name type="scientific">Flavobacterium beibuense F44-8</name>
    <dbReference type="NCBI Taxonomy" id="1406840"/>
    <lineage>
        <taxon>Bacteria</taxon>
        <taxon>Pseudomonadati</taxon>
        <taxon>Bacteroidota</taxon>
        <taxon>Flavobacteriia</taxon>
        <taxon>Flavobacteriales</taxon>
        <taxon>Flavobacteriaceae</taxon>
        <taxon>Flavobacterium</taxon>
    </lineage>
</organism>
<dbReference type="AlphaFoldDB" id="A0A0A2M2M4"/>
<accession>A0A0A2M2M4</accession>
<comment type="caution">
    <text evidence="2">The sequence shown here is derived from an EMBL/GenBank/DDBJ whole genome shotgun (WGS) entry which is preliminary data.</text>
</comment>
<keyword evidence="1" id="KW-0732">Signal</keyword>
<sequence>MKKLLLLFVILFGISAKAQIPGSSMHCGYDFTSYLVLHVHEQGNEDNIKNLRVTVVDSLGRDLINVNNMYSWSNANKPLEFSLNYKIDDNNKRLAEGATATKERWFFPFAKDNYLLSVANTFKADNFSVKVEDTTGTYKPVIIQLYAYNMYVLCSNESRDAAMKFGRKMNKPLEIVLEKQ</sequence>
<keyword evidence="3" id="KW-1185">Reference proteome</keyword>
<name>A0A0A2M2M4_9FLAO</name>
<dbReference type="eggNOG" id="ENOG502ZFT7">
    <property type="taxonomic scope" value="Bacteria"/>
</dbReference>
<dbReference type="RefSeq" id="WP_035132015.1">
    <property type="nucleotide sequence ID" value="NZ_JRLV01000005.1"/>
</dbReference>
<reference evidence="2 3" key="1">
    <citation type="submission" date="2013-09" db="EMBL/GenBank/DDBJ databases">
        <authorList>
            <person name="Zeng Z."/>
            <person name="Chen C."/>
        </authorList>
    </citation>
    <scope>NUCLEOTIDE SEQUENCE [LARGE SCALE GENOMIC DNA]</scope>
    <source>
        <strain evidence="2 3">F44-8</strain>
    </source>
</reference>
<gene>
    <name evidence="2" type="ORF">Q763_05685</name>
</gene>
<evidence type="ECO:0000313" key="3">
    <source>
        <dbReference type="Proteomes" id="UP000030129"/>
    </source>
</evidence>
<feature type="chain" id="PRO_5001991769" evidence="1">
    <location>
        <begin position="19"/>
        <end position="180"/>
    </location>
</feature>
<protein>
    <submittedName>
        <fullName evidence="2">Uncharacterized protein</fullName>
    </submittedName>
</protein>
<evidence type="ECO:0000313" key="2">
    <source>
        <dbReference type="EMBL" id="KGO82585.1"/>
    </source>
</evidence>
<dbReference type="EMBL" id="JRLV01000005">
    <property type="protein sequence ID" value="KGO82585.1"/>
    <property type="molecule type" value="Genomic_DNA"/>
</dbReference>
<feature type="signal peptide" evidence="1">
    <location>
        <begin position="1"/>
        <end position="18"/>
    </location>
</feature>
<dbReference type="Proteomes" id="UP000030129">
    <property type="component" value="Unassembled WGS sequence"/>
</dbReference>